<gene>
    <name evidence="3" type="ORF">GCM10010365_45620</name>
</gene>
<feature type="chain" id="PRO_5037586916" description="Secreted protein" evidence="2">
    <location>
        <begin position="27"/>
        <end position="139"/>
    </location>
</feature>
<reference evidence="3" key="2">
    <citation type="submission" date="2020-09" db="EMBL/GenBank/DDBJ databases">
        <authorList>
            <person name="Sun Q."/>
            <person name="Ohkuma M."/>
        </authorList>
    </citation>
    <scope>NUCLEOTIDE SEQUENCE</scope>
    <source>
        <strain evidence="3">JCM 4815</strain>
    </source>
</reference>
<evidence type="ECO:0000256" key="2">
    <source>
        <dbReference type="SAM" id="SignalP"/>
    </source>
</evidence>
<proteinExistence type="predicted"/>
<organism evidence="3 4">
    <name type="scientific">Streptomyces poonensis</name>
    <dbReference type="NCBI Taxonomy" id="68255"/>
    <lineage>
        <taxon>Bacteria</taxon>
        <taxon>Bacillati</taxon>
        <taxon>Actinomycetota</taxon>
        <taxon>Actinomycetes</taxon>
        <taxon>Kitasatosporales</taxon>
        <taxon>Streptomycetaceae</taxon>
        <taxon>Streptomyces</taxon>
    </lineage>
</organism>
<dbReference type="RefSeq" id="WP_189861965.1">
    <property type="nucleotide sequence ID" value="NZ_BMVW01000009.1"/>
</dbReference>
<feature type="region of interest" description="Disordered" evidence="1">
    <location>
        <begin position="26"/>
        <end position="64"/>
    </location>
</feature>
<keyword evidence="2" id="KW-0732">Signal</keyword>
<evidence type="ECO:0000256" key="1">
    <source>
        <dbReference type="SAM" id="MobiDB-lite"/>
    </source>
</evidence>
<protein>
    <recommendedName>
        <fullName evidence="5">Secreted protein</fullName>
    </recommendedName>
</protein>
<dbReference type="EMBL" id="BMVW01000009">
    <property type="protein sequence ID" value="GGZ20216.1"/>
    <property type="molecule type" value="Genomic_DNA"/>
</dbReference>
<accession>A0A918PRH1</accession>
<evidence type="ECO:0000313" key="3">
    <source>
        <dbReference type="EMBL" id="GGZ20216.1"/>
    </source>
</evidence>
<evidence type="ECO:0008006" key="5">
    <source>
        <dbReference type="Google" id="ProtNLM"/>
    </source>
</evidence>
<comment type="caution">
    <text evidence="3">The sequence shown here is derived from an EMBL/GenBank/DDBJ whole genome shotgun (WGS) entry which is preliminary data.</text>
</comment>
<name>A0A918PRH1_9ACTN</name>
<keyword evidence="4" id="KW-1185">Reference proteome</keyword>
<reference evidence="3" key="1">
    <citation type="journal article" date="2014" name="Int. J. Syst. Evol. Microbiol.">
        <title>Complete genome sequence of Corynebacterium casei LMG S-19264T (=DSM 44701T), isolated from a smear-ripened cheese.</title>
        <authorList>
            <consortium name="US DOE Joint Genome Institute (JGI-PGF)"/>
            <person name="Walter F."/>
            <person name="Albersmeier A."/>
            <person name="Kalinowski J."/>
            <person name="Ruckert C."/>
        </authorList>
    </citation>
    <scope>NUCLEOTIDE SEQUENCE</scope>
    <source>
        <strain evidence="3">JCM 4815</strain>
    </source>
</reference>
<feature type="region of interest" description="Disordered" evidence="1">
    <location>
        <begin position="94"/>
        <end position="139"/>
    </location>
</feature>
<dbReference type="Proteomes" id="UP000622166">
    <property type="component" value="Unassembled WGS sequence"/>
</dbReference>
<feature type="signal peptide" evidence="2">
    <location>
        <begin position="1"/>
        <end position="26"/>
    </location>
</feature>
<dbReference type="AlphaFoldDB" id="A0A918PRH1"/>
<evidence type="ECO:0000313" key="4">
    <source>
        <dbReference type="Proteomes" id="UP000622166"/>
    </source>
</evidence>
<sequence>MKKTRVSLAAGAVAGVLPLGALTAHASADEAPRPADSGQAEKAAVPSAPPTPEWVNPDGTVDESKIPEELPLIGADGKEVKDANGKTLMVKTRVEIAQSDPPQASVTGPRAGKKRSTSTDAEGRKRETVEVMPSVPPAH</sequence>